<dbReference type="InterPro" id="IPR044922">
    <property type="entry name" value="DUF2063_N_sf"/>
</dbReference>
<accession>A0ABY7SU41</accession>
<proteinExistence type="predicted"/>
<protein>
    <submittedName>
        <fullName evidence="2">DNA-binding domain-containing protein</fullName>
    </submittedName>
</protein>
<reference evidence="2 3" key="1">
    <citation type="submission" date="2021-01" db="EMBL/GenBank/DDBJ databases">
        <title>Biogeographic distribution of Paracoccus.</title>
        <authorList>
            <person name="Hollensteiner J."/>
            <person name="Leineberger J."/>
            <person name="Brinkhoff T."/>
            <person name="Daniel R."/>
        </authorList>
    </citation>
    <scope>NUCLEOTIDE SEQUENCE [LARGE SCALE GENOMIC DNA]</scope>
    <source>
        <strain evidence="2 3">LMG25392</strain>
    </source>
</reference>
<keyword evidence="3" id="KW-1185">Reference proteome</keyword>
<gene>
    <name evidence="2" type="ORF">JHW45_16155</name>
</gene>
<dbReference type="RefSeq" id="WP_272858619.1">
    <property type="nucleotide sequence ID" value="NZ_CP067134.1"/>
</dbReference>
<dbReference type="Gene3D" id="1.10.150.690">
    <property type="entry name" value="DUF2063"/>
    <property type="match status" value="1"/>
</dbReference>
<keyword evidence="2" id="KW-0238">DNA-binding</keyword>
<organism evidence="2 3">
    <name type="scientific">Paracoccus stylophorae</name>
    <dbReference type="NCBI Taxonomy" id="659350"/>
    <lineage>
        <taxon>Bacteria</taxon>
        <taxon>Pseudomonadati</taxon>
        <taxon>Pseudomonadota</taxon>
        <taxon>Alphaproteobacteria</taxon>
        <taxon>Rhodobacterales</taxon>
        <taxon>Paracoccaceae</taxon>
        <taxon>Paracoccus</taxon>
    </lineage>
</organism>
<dbReference type="InterPro" id="IPR018640">
    <property type="entry name" value="DUF2063"/>
</dbReference>
<feature type="domain" description="Putative DNA-binding" evidence="1">
    <location>
        <begin position="11"/>
        <end position="100"/>
    </location>
</feature>
<dbReference type="Pfam" id="PF09836">
    <property type="entry name" value="DUF2063"/>
    <property type="match status" value="1"/>
</dbReference>
<evidence type="ECO:0000259" key="1">
    <source>
        <dbReference type="Pfam" id="PF09836"/>
    </source>
</evidence>
<evidence type="ECO:0000313" key="3">
    <source>
        <dbReference type="Proteomes" id="UP001218412"/>
    </source>
</evidence>
<evidence type="ECO:0000313" key="2">
    <source>
        <dbReference type="EMBL" id="WCR10559.1"/>
    </source>
</evidence>
<sequence length="244" mass="26227">MPRPSDSDAEFTRAFRAALAGGAVPDFVRAPDPAEAASRFAVYRNNVAHSLRTALSRRFPAIRRLVGGTFFDAMAAEFVAAHPPASPVIQEWGDEFPRFLTMFPPVATLPFLADVARIEWARGRAYHAADAVPMPAGNLGQTGPLRLHPSLHLLHLDHPAVSIWQANQPDRDGRTDAVGAQIALIWRRPDFSVSVQPLSQMDGGFIAALMQGAPMAAAAVLTDPVPMLTLLLRDGLICDPGAPS</sequence>
<name>A0ABY7SU41_9RHOB</name>
<dbReference type="Proteomes" id="UP001218412">
    <property type="component" value="Chromosome"/>
</dbReference>
<dbReference type="EMBL" id="CP067134">
    <property type="protein sequence ID" value="WCR10559.1"/>
    <property type="molecule type" value="Genomic_DNA"/>
</dbReference>
<dbReference type="GO" id="GO:0003677">
    <property type="term" value="F:DNA binding"/>
    <property type="evidence" value="ECO:0007669"/>
    <property type="project" value="UniProtKB-KW"/>
</dbReference>